<keyword evidence="1" id="KW-0614">Plasmid</keyword>
<protein>
    <submittedName>
        <fullName evidence="1">Uncharacterized protein</fullName>
    </submittedName>
</protein>
<gene>
    <name evidence="1" type="ORF">IAG43_33910</name>
</gene>
<reference evidence="1 2" key="1">
    <citation type="submission" date="2020-08" db="EMBL/GenBank/DDBJ databases">
        <title>A novel species.</title>
        <authorList>
            <person name="Gao J."/>
        </authorList>
    </citation>
    <scope>NUCLEOTIDE SEQUENCE [LARGE SCALE GENOMIC DNA]</scope>
    <source>
        <strain evidence="1 2">CRPJ-33</strain>
        <plasmid evidence="1 2">unnamed3</plasmid>
    </source>
</reference>
<dbReference type="Proteomes" id="UP000516230">
    <property type="component" value="Plasmid unnamed3"/>
</dbReference>
<geneLocation type="plasmid" evidence="1 2">
    <name>unnamed3</name>
</geneLocation>
<name>A0A7H0I597_9ACTN</name>
<dbReference type="EMBL" id="CP060827">
    <property type="protein sequence ID" value="QNP67963.1"/>
    <property type="molecule type" value="Genomic_DNA"/>
</dbReference>
<proteinExistence type="predicted"/>
<evidence type="ECO:0000313" key="2">
    <source>
        <dbReference type="Proteomes" id="UP000516230"/>
    </source>
</evidence>
<accession>A0A7H0I597</accession>
<organism evidence="1 2">
    <name type="scientific">Streptomyces genisteinicus</name>
    <dbReference type="NCBI Taxonomy" id="2768068"/>
    <lineage>
        <taxon>Bacteria</taxon>
        <taxon>Bacillati</taxon>
        <taxon>Actinomycetota</taxon>
        <taxon>Actinomycetes</taxon>
        <taxon>Kitasatosporales</taxon>
        <taxon>Streptomycetaceae</taxon>
        <taxon>Streptomyces</taxon>
    </lineage>
</organism>
<dbReference type="AlphaFoldDB" id="A0A7H0I597"/>
<dbReference type="RefSeq" id="WP_187745006.1">
    <property type="nucleotide sequence ID" value="NZ_CP060827.1"/>
</dbReference>
<sequence>MTTTVLPQPTTVAPGAAAGPEYACDSCGRWHSGPCPAAAQRALGELLARIASENDASIPADRRRARRTLQEMLPGYERQPVLILHRPRMADDACPMCGYWRCRCDEASAPVPAGAGTRAAVR</sequence>
<dbReference type="KEGG" id="sgj:IAG43_33910"/>
<evidence type="ECO:0000313" key="1">
    <source>
        <dbReference type="EMBL" id="QNP67963.1"/>
    </source>
</evidence>
<keyword evidence="2" id="KW-1185">Reference proteome</keyword>